<evidence type="ECO:0000313" key="2">
    <source>
        <dbReference type="Proteomes" id="UP000683575"/>
    </source>
</evidence>
<dbReference type="RefSeq" id="WP_216937275.1">
    <property type="nucleotide sequence ID" value="NZ_CP077062.1"/>
</dbReference>
<dbReference type="Proteomes" id="UP000683575">
    <property type="component" value="Chromosome"/>
</dbReference>
<dbReference type="GO" id="GO:0016020">
    <property type="term" value="C:membrane"/>
    <property type="evidence" value="ECO:0007669"/>
    <property type="project" value="InterPro"/>
</dbReference>
<dbReference type="EMBL" id="CP077062">
    <property type="protein sequence ID" value="QWZ06387.1"/>
    <property type="molecule type" value="Genomic_DNA"/>
</dbReference>
<keyword evidence="2" id="KW-1185">Reference proteome</keyword>
<evidence type="ECO:0000313" key="1">
    <source>
        <dbReference type="EMBL" id="QWZ06387.1"/>
    </source>
</evidence>
<sequence>MTHVVYNSFNGRFSDNPRAIFERLRDRPGFEHTWLMDPAHAAAFPAGVRTVRIDGPGARHALEDADLVVAGTHTEVDWTKSPGTTYLQTWHGTPLKRIHYDVLLVPPGRLDYLDLDVARWDVLLSPNPASTPRLRKAFGFDGPVWETGYPRNDLLLAPEAAVTRDAVRRGLGLDDDETAVLYAPTWRDDEKFDESVPVVPMHLQLGALARRLDEAGGRHRVLARLHNLMTDRSRAEEAPGVVDVSFYRDVSELYLAADVLVTDYSSVMFDFALTGRPIVYYAYDLDRFRDEIRGFYFDLLPQAPGPVARTEDELVEALTHLDPAAFAGRYATFRATYGGLEDGHATDRVLERLGLAGPLEDAAVRGAGS</sequence>
<dbReference type="AlphaFoldDB" id="A0A975SV62"/>
<dbReference type="InterPro" id="IPR007554">
    <property type="entry name" value="Glycerophosphate_synth"/>
</dbReference>
<dbReference type="PANTHER" id="PTHR37316:SF3">
    <property type="entry name" value="TEICHOIC ACID GLYCEROL-PHOSPHATE TRANSFERASE"/>
    <property type="match status" value="1"/>
</dbReference>
<reference evidence="1" key="1">
    <citation type="submission" date="2021-06" db="EMBL/GenBank/DDBJ databases">
        <title>Complete genome sequence of Nocardioides sp. G188.</title>
        <authorList>
            <person name="Im W.-T."/>
        </authorList>
    </citation>
    <scope>NUCLEOTIDE SEQUENCE</scope>
    <source>
        <strain evidence="1">G188</strain>
    </source>
</reference>
<accession>A0A975SV62</accession>
<dbReference type="GO" id="GO:0047355">
    <property type="term" value="F:CDP-glycerol glycerophosphotransferase activity"/>
    <property type="evidence" value="ECO:0007669"/>
    <property type="project" value="InterPro"/>
</dbReference>
<gene>
    <name evidence="1" type="ORF">KRR39_12290</name>
</gene>
<dbReference type="PANTHER" id="PTHR37316">
    <property type="entry name" value="TEICHOIC ACID GLYCEROL-PHOSPHATE PRIMASE"/>
    <property type="match status" value="1"/>
</dbReference>
<dbReference type="Pfam" id="PF04464">
    <property type="entry name" value="Glyphos_transf"/>
    <property type="match status" value="1"/>
</dbReference>
<dbReference type="InterPro" id="IPR051612">
    <property type="entry name" value="Teichoic_Acid_Biosynth"/>
</dbReference>
<name>A0A975SV62_9ACTN</name>
<organism evidence="1 2">
    <name type="scientific">Nocardioides panacis</name>
    <dbReference type="NCBI Taxonomy" id="2849501"/>
    <lineage>
        <taxon>Bacteria</taxon>
        <taxon>Bacillati</taxon>
        <taxon>Actinomycetota</taxon>
        <taxon>Actinomycetes</taxon>
        <taxon>Propionibacteriales</taxon>
        <taxon>Nocardioidaceae</taxon>
        <taxon>Nocardioides</taxon>
    </lineage>
</organism>
<proteinExistence type="predicted"/>
<protein>
    <submittedName>
        <fullName evidence="1">CDP-glycerol glycerophosphotransferase family protein</fullName>
    </submittedName>
</protein>
<dbReference type="KEGG" id="nps:KRR39_12290"/>